<evidence type="ECO:0000313" key="6">
    <source>
        <dbReference type="Proteomes" id="UP000255279"/>
    </source>
</evidence>
<evidence type="ECO:0000256" key="1">
    <source>
        <dbReference type="ARBA" id="ARBA00023015"/>
    </source>
</evidence>
<dbReference type="Proteomes" id="UP000255279">
    <property type="component" value="Unassembled WGS sequence"/>
</dbReference>
<keyword evidence="2" id="KW-0238">DNA-binding</keyword>
<evidence type="ECO:0000256" key="2">
    <source>
        <dbReference type="ARBA" id="ARBA00023125"/>
    </source>
</evidence>
<dbReference type="GO" id="GO:0003700">
    <property type="term" value="F:DNA-binding transcription factor activity"/>
    <property type="evidence" value="ECO:0007669"/>
    <property type="project" value="InterPro"/>
</dbReference>
<dbReference type="PANTHER" id="PTHR43132">
    <property type="entry name" value="ARSENICAL RESISTANCE OPERON REPRESSOR ARSR-RELATED"/>
    <property type="match status" value="1"/>
</dbReference>
<sequence length="115" mass="12506">MPNSIKITTETASLLFDCLSSPVRLSVFQTLTRVGSEGMVAGELAKRLDIAPNNLSFHLKILSMSQLVCSKQEGRFMRYYANLPLMMALTAFLSEQCCVESMGEDCAPSAKGGCC</sequence>
<dbReference type="EMBL" id="UGQE01000004">
    <property type="protein sequence ID" value="STZ13834.1"/>
    <property type="molecule type" value="Genomic_DNA"/>
</dbReference>
<dbReference type="PANTHER" id="PTHR43132:SF2">
    <property type="entry name" value="ARSENICAL RESISTANCE OPERON REPRESSOR ARSR-RELATED"/>
    <property type="match status" value="1"/>
</dbReference>
<dbReference type="CDD" id="cd00090">
    <property type="entry name" value="HTH_ARSR"/>
    <property type="match status" value="1"/>
</dbReference>
<dbReference type="GO" id="GO:0003677">
    <property type="term" value="F:DNA binding"/>
    <property type="evidence" value="ECO:0007669"/>
    <property type="project" value="UniProtKB-KW"/>
</dbReference>
<dbReference type="SMART" id="SM00418">
    <property type="entry name" value="HTH_ARSR"/>
    <property type="match status" value="1"/>
</dbReference>
<proteinExistence type="predicted"/>
<reference evidence="5 6" key="1">
    <citation type="submission" date="2018-06" db="EMBL/GenBank/DDBJ databases">
        <authorList>
            <consortium name="Pathogen Informatics"/>
            <person name="Doyle S."/>
        </authorList>
    </citation>
    <scope>NUCLEOTIDE SEQUENCE [LARGE SCALE GENOMIC DNA]</scope>
    <source>
        <strain evidence="5 6">NCTC10293</strain>
    </source>
</reference>
<gene>
    <name evidence="5" type="ORF">NCTC10293_01412</name>
</gene>
<dbReference type="PROSITE" id="PS50987">
    <property type="entry name" value="HTH_ARSR_2"/>
    <property type="match status" value="1"/>
</dbReference>
<protein>
    <submittedName>
        <fullName evidence="5">Helix-turn-helix domain</fullName>
    </submittedName>
</protein>
<name>A0A378R6T0_9GAMM</name>
<dbReference type="InterPro" id="IPR036388">
    <property type="entry name" value="WH-like_DNA-bd_sf"/>
</dbReference>
<evidence type="ECO:0000256" key="3">
    <source>
        <dbReference type="ARBA" id="ARBA00023163"/>
    </source>
</evidence>
<dbReference type="RefSeq" id="WP_207384371.1">
    <property type="nucleotide sequence ID" value="NZ_CAACXO010000054.1"/>
</dbReference>
<keyword evidence="3" id="KW-0804">Transcription</keyword>
<evidence type="ECO:0000259" key="4">
    <source>
        <dbReference type="PROSITE" id="PS50987"/>
    </source>
</evidence>
<dbReference type="InterPro" id="IPR011991">
    <property type="entry name" value="ArsR-like_HTH"/>
</dbReference>
<dbReference type="SUPFAM" id="SSF46785">
    <property type="entry name" value="Winged helix' DNA-binding domain"/>
    <property type="match status" value="1"/>
</dbReference>
<dbReference type="InterPro" id="IPR036390">
    <property type="entry name" value="WH_DNA-bd_sf"/>
</dbReference>
<dbReference type="Gene3D" id="1.10.10.10">
    <property type="entry name" value="Winged helix-like DNA-binding domain superfamily/Winged helix DNA-binding domain"/>
    <property type="match status" value="1"/>
</dbReference>
<accession>A0A378R6T0</accession>
<dbReference type="PRINTS" id="PR00778">
    <property type="entry name" value="HTHARSR"/>
</dbReference>
<feature type="domain" description="HTH arsR-type" evidence="4">
    <location>
        <begin position="5"/>
        <end position="101"/>
    </location>
</feature>
<dbReference type="Pfam" id="PF12840">
    <property type="entry name" value="HTH_20"/>
    <property type="match status" value="1"/>
</dbReference>
<dbReference type="InterPro" id="IPR001845">
    <property type="entry name" value="HTH_ArsR_DNA-bd_dom"/>
</dbReference>
<dbReference type="InterPro" id="IPR051011">
    <property type="entry name" value="Metal_resp_trans_reg"/>
</dbReference>
<keyword evidence="1" id="KW-0805">Transcription regulation</keyword>
<organism evidence="5 6">
    <name type="scientific">Moraxella caviae</name>
    <dbReference type="NCBI Taxonomy" id="34060"/>
    <lineage>
        <taxon>Bacteria</taxon>
        <taxon>Pseudomonadati</taxon>
        <taxon>Pseudomonadota</taxon>
        <taxon>Gammaproteobacteria</taxon>
        <taxon>Moraxellales</taxon>
        <taxon>Moraxellaceae</taxon>
        <taxon>Moraxella</taxon>
    </lineage>
</organism>
<dbReference type="AlphaFoldDB" id="A0A378R6T0"/>
<evidence type="ECO:0000313" key="5">
    <source>
        <dbReference type="EMBL" id="STZ13834.1"/>
    </source>
</evidence>